<feature type="domain" description="Endonuclease/exonuclease/phosphatase" evidence="1">
    <location>
        <begin position="125"/>
        <end position="239"/>
    </location>
</feature>
<evidence type="ECO:0000259" key="1">
    <source>
        <dbReference type="Pfam" id="PF14529"/>
    </source>
</evidence>
<dbReference type="SUPFAM" id="SSF56219">
    <property type="entry name" value="DNase I-like"/>
    <property type="match status" value="1"/>
</dbReference>
<organism evidence="2 3">
    <name type="scientific">Galerina marginata (strain CBS 339.88)</name>
    <dbReference type="NCBI Taxonomy" id="685588"/>
    <lineage>
        <taxon>Eukaryota</taxon>
        <taxon>Fungi</taxon>
        <taxon>Dikarya</taxon>
        <taxon>Basidiomycota</taxon>
        <taxon>Agaricomycotina</taxon>
        <taxon>Agaricomycetes</taxon>
        <taxon>Agaricomycetidae</taxon>
        <taxon>Agaricales</taxon>
        <taxon>Agaricineae</taxon>
        <taxon>Strophariaceae</taxon>
        <taxon>Galerina</taxon>
    </lineage>
</organism>
<dbReference type="Pfam" id="PF14529">
    <property type="entry name" value="Exo_endo_phos_2"/>
    <property type="match status" value="1"/>
</dbReference>
<dbReference type="GO" id="GO:0003824">
    <property type="term" value="F:catalytic activity"/>
    <property type="evidence" value="ECO:0007669"/>
    <property type="project" value="InterPro"/>
</dbReference>
<proteinExistence type="predicted"/>
<accession>A0A067S642</accession>
<protein>
    <recommendedName>
        <fullName evidence="1">Endonuclease/exonuclease/phosphatase domain-containing protein</fullName>
    </recommendedName>
</protein>
<keyword evidence="3" id="KW-1185">Reference proteome</keyword>
<dbReference type="Proteomes" id="UP000027222">
    <property type="component" value="Unassembled WGS sequence"/>
</dbReference>
<evidence type="ECO:0000313" key="3">
    <source>
        <dbReference type="Proteomes" id="UP000027222"/>
    </source>
</evidence>
<dbReference type="AlphaFoldDB" id="A0A067S642"/>
<dbReference type="Gene3D" id="3.60.10.10">
    <property type="entry name" value="Endonuclease/exonuclease/phosphatase"/>
    <property type="match status" value="1"/>
</dbReference>
<dbReference type="STRING" id="685588.A0A067S642"/>
<dbReference type="EMBL" id="KL142455">
    <property type="protein sequence ID" value="KDR65342.1"/>
    <property type="molecule type" value="Genomic_DNA"/>
</dbReference>
<sequence length="485" mass="53761">MPRTPDEIRVLTYNVAKNSLALDVCLSTLVEIYDVIFVQEPPWRIVRQAPSTSSRGGDDVIGTANHPDWSPMFCPQPVGVAPRCIAFVNKGLGLLRPSLRRDLIDSRDIVLLSLYSGKQIFNIMGVYSDADHTAIKLLAEKANSLPPMIYMGGDFNCHSSEWDPDCRSHGTTAISLLDTAATLGLELAIAQNSGPTFISHNPDLRPSVIDLVFVPPAQAVSLTTCLEPELKMQSDHVPISAFVPIRSSRLDAGKRSVPLVDQTEYLNGIIAQIWGLPITDLTSPELVEAAANTVAEIFADAFTRFSKPKSITSRSSPWWTPECASSLATYRASLSKHDWKSFRKLCKEVKRKFFEERIVDIAYSNKRPWDLMNWVQKRTLPACEALSYEGAPCISLDSLWNALHGTYNSASGRGYDLSPLDQIPAMPVRDWVPFSMFELTESLSACSSRSAPGPDHISWGHLKWFVKLGQRPLLRMAKTSSYFGS</sequence>
<dbReference type="InterPro" id="IPR036691">
    <property type="entry name" value="Endo/exonu/phosph_ase_sf"/>
</dbReference>
<reference evidence="3" key="1">
    <citation type="journal article" date="2014" name="Proc. Natl. Acad. Sci. U.S.A.">
        <title>Extensive sampling of basidiomycete genomes demonstrates inadequacy of the white-rot/brown-rot paradigm for wood decay fungi.</title>
        <authorList>
            <person name="Riley R."/>
            <person name="Salamov A.A."/>
            <person name="Brown D.W."/>
            <person name="Nagy L.G."/>
            <person name="Floudas D."/>
            <person name="Held B.W."/>
            <person name="Levasseur A."/>
            <person name="Lombard V."/>
            <person name="Morin E."/>
            <person name="Otillar R."/>
            <person name="Lindquist E.A."/>
            <person name="Sun H."/>
            <person name="LaButti K.M."/>
            <person name="Schmutz J."/>
            <person name="Jabbour D."/>
            <person name="Luo H."/>
            <person name="Baker S.E."/>
            <person name="Pisabarro A.G."/>
            <person name="Walton J.D."/>
            <person name="Blanchette R.A."/>
            <person name="Henrissat B."/>
            <person name="Martin F."/>
            <person name="Cullen D."/>
            <person name="Hibbett D.S."/>
            <person name="Grigoriev I.V."/>
        </authorList>
    </citation>
    <scope>NUCLEOTIDE SEQUENCE [LARGE SCALE GENOMIC DNA]</scope>
    <source>
        <strain evidence="3">CBS 339.88</strain>
    </source>
</reference>
<dbReference type="InterPro" id="IPR005135">
    <property type="entry name" value="Endo/exonuclease/phosphatase"/>
</dbReference>
<gene>
    <name evidence="2" type="ORF">GALMADRAFT_81978</name>
</gene>
<dbReference type="HOGENOM" id="CLU_022434_3_0_1"/>
<name>A0A067S642_GALM3</name>
<dbReference type="OrthoDB" id="412006at2759"/>
<evidence type="ECO:0000313" key="2">
    <source>
        <dbReference type="EMBL" id="KDR65342.1"/>
    </source>
</evidence>